<dbReference type="AlphaFoldDB" id="M4B194"/>
<dbReference type="InParanoid" id="M4B194"/>
<dbReference type="EnsemblProtists" id="HpaT800041">
    <property type="protein sequence ID" value="HpaP800041"/>
    <property type="gene ID" value="HpaG800041"/>
</dbReference>
<evidence type="ECO:0000313" key="1">
    <source>
        <dbReference type="EnsemblProtists" id="HpaP800041"/>
    </source>
</evidence>
<proteinExistence type="predicted"/>
<keyword evidence="2" id="KW-1185">Reference proteome</keyword>
<reference evidence="1" key="2">
    <citation type="submission" date="2015-06" db="UniProtKB">
        <authorList>
            <consortium name="EnsemblProtists"/>
        </authorList>
    </citation>
    <scope>IDENTIFICATION</scope>
    <source>
        <strain evidence="1">Emoy2</strain>
    </source>
</reference>
<dbReference type="Proteomes" id="UP000011713">
    <property type="component" value="Unassembled WGS sequence"/>
</dbReference>
<dbReference type="PROSITE" id="PS51257">
    <property type="entry name" value="PROKAR_LIPOPROTEIN"/>
    <property type="match status" value="1"/>
</dbReference>
<dbReference type="HOGENOM" id="CLU_2693028_0_0_1"/>
<accession>M4B194</accession>
<evidence type="ECO:0000313" key="2">
    <source>
        <dbReference type="Proteomes" id="UP000011713"/>
    </source>
</evidence>
<dbReference type="EMBL" id="JH597776">
    <property type="status" value="NOT_ANNOTATED_CDS"/>
    <property type="molecule type" value="Genomic_DNA"/>
</dbReference>
<reference evidence="2" key="1">
    <citation type="journal article" date="2010" name="Science">
        <title>Signatures of adaptation to obligate biotrophy in the Hyaloperonospora arabidopsidis genome.</title>
        <authorList>
            <person name="Baxter L."/>
            <person name="Tripathy S."/>
            <person name="Ishaque N."/>
            <person name="Boot N."/>
            <person name="Cabral A."/>
            <person name="Kemen E."/>
            <person name="Thines M."/>
            <person name="Ah-Fong A."/>
            <person name="Anderson R."/>
            <person name="Badejoko W."/>
            <person name="Bittner-Eddy P."/>
            <person name="Boore J.L."/>
            <person name="Chibucos M.C."/>
            <person name="Coates M."/>
            <person name="Dehal P."/>
            <person name="Delehaunty K."/>
            <person name="Dong S."/>
            <person name="Downton P."/>
            <person name="Dumas B."/>
            <person name="Fabro G."/>
            <person name="Fronick C."/>
            <person name="Fuerstenberg S.I."/>
            <person name="Fulton L."/>
            <person name="Gaulin E."/>
            <person name="Govers F."/>
            <person name="Hughes L."/>
            <person name="Humphray S."/>
            <person name="Jiang R.H."/>
            <person name="Judelson H."/>
            <person name="Kamoun S."/>
            <person name="Kyung K."/>
            <person name="Meijer H."/>
            <person name="Minx P."/>
            <person name="Morris P."/>
            <person name="Nelson J."/>
            <person name="Phuntumart V."/>
            <person name="Qutob D."/>
            <person name="Rehmany A."/>
            <person name="Rougon-Cardoso A."/>
            <person name="Ryden P."/>
            <person name="Torto-Alalibo T."/>
            <person name="Studholme D."/>
            <person name="Wang Y."/>
            <person name="Win J."/>
            <person name="Wood J."/>
            <person name="Clifton S.W."/>
            <person name="Rogers J."/>
            <person name="Van den Ackerveken G."/>
            <person name="Jones J.D."/>
            <person name="McDowell J.M."/>
            <person name="Beynon J."/>
            <person name="Tyler B.M."/>
        </authorList>
    </citation>
    <scope>NUCLEOTIDE SEQUENCE [LARGE SCALE GENOMIC DNA]</scope>
    <source>
        <strain evidence="2">Emoy2</strain>
    </source>
</reference>
<organism evidence="1 2">
    <name type="scientific">Hyaloperonospora arabidopsidis (strain Emoy2)</name>
    <name type="common">Downy mildew agent</name>
    <name type="synonym">Peronospora arabidopsidis</name>
    <dbReference type="NCBI Taxonomy" id="559515"/>
    <lineage>
        <taxon>Eukaryota</taxon>
        <taxon>Sar</taxon>
        <taxon>Stramenopiles</taxon>
        <taxon>Oomycota</taxon>
        <taxon>Peronosporomycetes</taxon>
        <taxon>Peronosporales</taxon>
        <taxon>Peronosporaceae</taxon>
        <taxon>Hyaloperonospora</taxon>
    </lineage>
</organism>
<sequence>MSIPDRRGRQERATVYKLLITNQMSGCLVITSCHLPRHSLTTPSFLILLAQDVGRHGGYSQKCPWKPFVDQVRG</sequence>
<dbReference type="VEuPathDB" id="FungiDB:HpaG800041"/>
<protein>
    <submittedName>
        <fullName evidence="1">Uncharacterized protein</fullName>
    </submittedName>
</protein>
<name>M4B194_HYAAE</name>